<dbReference type="Pfam" id="PF00069">
    <property type="entry name" value="Pkinase"/>
    <property type="match status" value="1"/>
</dbReference>
<evidence type="ECO:0000313" key="22">
    <source>
        <dbReference type="Proteomes" id="UP000467840"/>
    </source>
</evidence>
<keyword evidence="12 18" id="KW-0067">ATP-binding</keyword>
<keyword evidence="8" id="KW-0812">Transmembrane</keyword>
<gene>
    <name evidence="21" type="ORF">GH714_037301</name>
</gene>
<evidence type="ECO:0000256" key="18">
    <source>
        <dbReference type="PROSITE-ProRule" id="PRU10141"/>
    </source>
</evidence>
<dbReference type="PANTHER" id="PTHR47985:SF92">
    <property type="entry name" value="SERINE_THREONINE-PROTEIN KINASE PBL23-RELATED"/>
    <property type="match status" value="1"/>
</dbReference>
<comment type="similarity">
    <text evidence="19">Belongs to the protein kinase superfamily.</text>
</comment>
<comment type="similarity">
    <text evidence="3">In the N-terminal section; belongs to the leguminous lectin family.</text>
</comment>
<dbReference type="PROSITE" id="PS00108">
    <property type="entry name" value="PROTEIN_KINASE_ST"/>
    <property type="match status" value="1"/>
</dbReference>
<dbReference type="GO" id="GO:0002229">
    <property type="term" value="P:defense response to oomycetes"/>
    <property type="evidence" value="ECO:0007669"/>
    <property type="project" value="UniProtKB-ARBA"/>
</dbReference>
<dbReference type="FunFam" id="1.10.510.10:FF:000240">
    <property type="entry name" value="Lectin-domain containing receptor kinase A4.3"/>
    <property type="match status" value="1"/>
</dbReference>
<feature type="binding site" evidence="18">
    <location>
        <position position="109"/>
    </location>
    <ligand>
        <name>ATP</name>
        <dbReference type="ChEBI" id="CHEBI:30616"/>
    </ligand>
</feature>
<evidence type="ECO:0000256" key="19">
    <source>
        <dbReference type="RuleBase" id="RU000304"/>
    </source>
</evidence>
<name>A0A6A6LWV6_HEVBR</name>
<evidence type="ECO:0000256" key="17">
    <source>
        <dbReference type="ARBA" id="ARBA00023288"/>
    </source>
</evidence>
<keyword evidence="13" id="KW-1133">Transmembrane helix</keyword>
<evidence type="ECO:0000256" key="16">
    <source>
        <dbReference type="ARBA" id="ARBA00023180"/>
    </source>
</evidence>
<dbReference type="EMBL" id="JAAGAX010000009">
    <property type="protein sequence ID" value="KAF2304653.1"/>
    <property type="molecule type" value="Genomic_DNA"/>
</dbReference>
<evidence type="ECO:0000256" key="9">
    <source>
        <dbReference type="ARBA" id="ARBA00022729"/>
    </source>
</evidence>
<keyword evidence="11" id="KW-0418">Kinase</keyword>
<keyword evidence="10 18" id="KW-0547">Nucleotide-binding</keyword>
<evidence type="ECO:0000256" key="13">
    <source>
        <dbReference type="ARBA" id="ARBA00022989"/>
    </source>
</evidence>
<keyword evidence="9" id="KW-0732">Signal</keyword>
<keyword evidence="14" id="KW-0472">Membrane</keyword>
<dbReference type="SUPFAM" id="SSF56112">
    <property type="entry name" value="Protein kinase-like (PK-like)"/>
    <property type="match status" value="1"/>
</dbReference>
<dbReference type="PROSITE" id="PS00107">
    <property type="entry name" value="PROTEIN_KINASE_ATP"/>
    <property type="match status" value="1"/>
</dbReference>
<keyword evidence="6 19" id="KW-0723">Serine/threonine-protein kinase</keyword>
<dbReference type="GO" id="GO:0005886">
    <property type="term" value="C:plasma membrane"/>
    <property type="evidence" value="ECO:0007669"/>
    <property type="project" value="UniProtKB-SubCell"/>
</dbReference>
<evidence type="ECO:0000256" key="4">
    <source>
        <dbReference type="ARBA" id="ARBA00010217"/>
    </source>
</evidence>
<proteinExistence type="inferred from homology"/>
<comment type="similarity">
    <text evidence="4">In the C-terminal section; belongs to the protein kinase superfamily. Ser/Thr protein kinase family.</text>
</comment>
<dbReference type="GO" id="GO:0005524">
    <property type="term" value="F:ATP binding"/>
    <property type="evidence" value="ECO:0007669"/>
    <property type="project" value="UniProtKB-UniRule"/>
</dbReference>
<dbReference type="FunFam" id="3.30.200.20:FF:000266">
    <property type="entry name" value="probable serine/threonine-protein kinase RLCKVII"/>
    <property type="match status" value="1"/>
</dbReference>
<evidence type="ECO:0000313" key="21">
    <source>
        <dbReference type="EMBL" id="KAF2304653.1"/>
    </source>
</evidence>
<evidence type="ECO:0000259" key="20">
    <source>
        <dbReference type="PROSITE" id="PS50011"/>
    </source>
</evidence>
<keyword evidence="7" id="KW-0808">Transferase</keyword>
<comment type="caution">
    <text evidence="21">The sequence shown here is derived from an EMBL/GenBank/DDBJ whole genome shotgun (WGS) entry which is preliminary data.</text>
</comment>
<comment type="subcellular location">
    <subcellularLocation>
        <location evidence="1">Cell membrane</location>
        <topology evidence="1">Lipid-anchor</topology>
    </subcellularLocation>
    <subcellularLocation>
        <location evidence="2">Cell membrane</location>
        <topology evidence="2">Single-pass type I membrane protein</topology>
    </subcellularLocation>
</comment>
<keyword evidence="17" id="KW-0449">Lipoprotein</keyword>
<dbReference type="Gene3D" id="3.30.200.20">
    <property type="entry name" value="Phosphorylase Kinase, domain 1"/>
    <property type="match status" value="1"/>
</dbReference>
<dbReference type="InterPro" id="IPR011009">
    <property type="entry name" value="Kinase-like_dom_sf"/>
</dbReference>
<dbReference type="InterPro" id="IPR008271">
    <property type="entry name" value="Ser/Thr_kinase_AS"/>
</dbReference>
<keyword evidence="15" id="KW-0675">Receptor</keyword>
<sequence>MNCFSCCKLEHKNSFDQTVRYTKNFNNHGNSFSFFLKNISLKTVSKKQKLIAEEIMKFENAQVSALVFSYKEIAAATENFNPHCVLGEGGYGKVYRGYIEKIHQVVAIKQLDRNGKQGNREFFSELLMLSLVQNPNLVKLIGYCVDGDQRILVYEFLPNGSLENHLLNLDPGKKPLDWYTRMKIAVGAARGLQFLHEGNPPIIYRDFKASNILLDADFNPRLSDFGLAKLGPTGEKEHVSTRVMGTYGYCAPEYQRTGKLTKSSDVYSFGVVFLEIITGRRVIDSSRPTEEQNLLAWVCEYSLKGSVYFYKLCRQESILHSFSLNVELGGLILISILQAEPLFKDKHKFTALVDPLLGGDYPTKSLHQALAIAGMCLQEEAEVRPVMADVVTALEFLASPMTEEKIDNGASRESIQYVNSVKEANFEGNMEA</sequence>
<protein>
    <recommendedName>
        <fullName evidence="20">Protein kinase domain-containing protein</fullName>
    </recommendedName>
</protein>
<feature type="domain" description="Protein kinase" evidence="20">
    <location>
        <begin position="80"/>
        <end position="397"/>
    </location>
</feature>
<dbReference type="InterPro" id="IPR017441">
    <property type="entry name" value="Protein_kinase_ATP_BS"/>
</dbReference>
<evidence type="ECO:0000256" key="15">
    <source>
        <dbReference type="ARBA" id="ARBA00023170"/>
    </source>
</evidence>
<keyword evidence="16" id="KW-0325">Glycoprotein</keyword>
<dbReference type="GO" id="GO:0004674">
    <property type="term" value="F:protein serine/threonine kinase activity"/>
    <property type="evidence" value="ECO:0007669"/>
    <property type="project" value="UniProtKB-KW"/>
</dbReference>
<evidence type="ECO:0000256" key="11">
    <source>
        <dbReference type="ARBA" id="ARBA00022777"/>
    </source>
</evidence>
<evidence type="ECO:0000256" key="10">
    <source>
        <dbReference type="ARBA" id="ARBA00022741"/>
    </source>
</evidence>
<organism evidence="21 22">
    <name type="scientific">Hevea brasiliensis</name>
    <name type="common">Para rubber tree</name>
    <name type="synonym">Siphonia brasiliensis</name>
    <dbReference type="NCBI Taxonomy" id="3981"/>
    <lineage>
        <taxon>Eukaryota</taxon>
        <taxon>Viridiplantae</taxon>
        <taxon>Streptophyta</taxon>
        <taxon>Embryophyta</taxon>
        <taxon>Tracheophyta</taxon>
        <taxon>Spermatophyta</taxon>
        <taxon>Magnoliopsida</taxon>
        <taxon>eudicotyledons</taxon>
        <taxon>Gunneridae</taxon>
        <taxon>Pentapetalae</taxon>
        <taxon>rosids</taxon>
        <taxon>fabids</taxon>
        <taxon>Malpighiales</taxon>
        <taxon>Euphorbiaceae</taxon>
        <taxon>Crotonoideae</taxon>
        <taxon>Micrandreae</taxon>
        <taxon>Hevea</taxon>
    </lineage>
</organism>
<reference evidence="21 22" key="1">
    <citation type="journal article" date="2020" name="Mol. Plant">
        <title>The Chromosome-Based Rubber Tree Genome Provides New Insights into Spurge Genome Evolution and Rubber Biosynthesis.</title>
        <authorList>
            <person name="Liu J."/>
            <person name="Shi C."/>
            <person name="Shi C.C."/>
            <person name="Li W."/>
            <person name="Zhang Q.J."/>
            <person name="Zhang Y."/>
            <person name="Li K."/>
            <person name="Lu H.F."/>
            <person name="Shi C."/>
            <person name="Zhu S.T."/>
            <person name="Xiao Z.Y."/>
            <person name="Nan H."/>
            <person name="Yue Y."/>
            <person name="Zhu X.G."/>
            <person name="Wu Y."/>
            <person name="Hong X.N."/>
            <person name="Fan G.Y."/>
            <person name="Tong Y."/>
            <person name="Zhang D."/>
            <person name="Mao C.L."/>
            <person name="Liu Y.L."/>
            <person name="Hao S.J."/>
            <person name="Liu W.Q."/>
            <person name="Lv M.Q."/>
            <person name="Zhang H.B."/>
            <person name="Liu Y."/>
            <person name="Hu-Tang G.R."/>
            <person name="Wang J.P."/>
            <person name="Wang J.H."/>
            <person name="Sun Y.H."/>
            <person name="Ni S.B."/>
            <person name="Chen W.B."/>
            <person name="Zhang X.C."/>
            <person name="Jiao Y.N."/>
            <person name="Eichler E.E."/>
            <person name="Li G.H."/>
            <person name="Liu X."/>
            <person name="Gao L.Z."/>
        </authorList>
    </citation>
    <scope>NUCLEOTIDE SEQUENCE [LARGE SCALE GENOMIC DNA]</scope>
    <source>
        <strain evidence="22">cv. GT1</strain>
        <tissue evidence="21">Leaf</tissue>
    </source>
</reference>
<evidence type="ECO:0000256" key="14">
    <source>
        <dbReference type="ARBA" id="ARBA00023136"/>
    </source>
</evidence>
<keyword evidence="22" id="KW-1185">Reference proteome</keyword>
<keyword evidence="5" id="KW-1003">Cell membrane</keyword>
<evidence type="ECO:0000256" key="7">
    <source>
        <dbReference type="ARBA" id="ARBA00022679"/>
    </source>
</evidence>
<evidence type="ECO:0000256" key="1">
    <source>
        <dbReference type="ARBA" id="ARBA00004193"/>
    </source>
</evidence>
<dbReference type="InterPro" id="IPR000719">
    <property type="entry name" value="Prot_kinase_dom"/>
</dbReference>
<dbReference type="Proteomes" id="UP000467840">
    <property type="component" value="Chromosome 16"/>
</dbReference>
<dbReference type="Gene3D" id="1.10.510.10">
    <property type="entry name" value="Transferase(Phosphotransferase) domain 1"/>
    <property type="match status" value="1"/>
</dbReference>
<evidence type="ECO:0000256" key="12">
    <source>
        <dbReference type="ARBA" id="ARBA00022840"/>
    </source>
</evidence>
<evidence type="ECO:0000256" key="3">
    <source>
        <dbReference type="ARBA" id="ARBA00008536"/>
    </source>
</evidence>
<accession>A0A6A6LWV6</accession>
<dbReference type="AlphaFoldDB" id="A0A6A6LWV6"/>
<dbReference type="PANTHER" id="PTHR47985">
    <property type="entry name" value="OS07G0668900 PROTEIN"/>
    <property type="match status" value="1"/>
</dbReference>
<evidence type="ECO:0000256" key="2">
    <source>
        <dbReference type="ARBA" id="ARBA00004251"/>
    </source>
</evidence>
<evidence type="ECO:0000256" key="8">
    <source>
        <dbReference type="ARBA" id="ARBA00022692"/>
    </source>
</evidence>
<dbReference type="PROSITE" id="PS50011">
    <property type="entry name" value="PROTEIN_KINASE_DOM"/>
    <property type="match status" value="1"/>
</dbReference>
<evidence type="ECO:0000256" key="5">
    <source>
        <dbReference type="ARBA" id="ARBA00022475"/>
    </source>
</evidence>
<dbReference type="CDD" id="cd14066">
    <property type="entry name" value="STKc_IRAK"/>
    <property type="match status" value="1"/>
</dbReference>
<evidence type="ECO:0000256" key="6">
    <source>
        <dbReference type="ARBA" id="ARBA00022527"/>
    </source>
</evidence>